<sequence length="138" mass="14684">MRAVSCPLCGAAASALRRSTLAAVVADRYPVAAGHLLVLPLRHCGRLVDLDDEERADLWALVHDTLDAPPPVVGEADGWTVGVNDGAAAGQVIDHVHVHLIPRRAGDVSDPRGGVRWVLGAKAPWWDDVGVDDASRHR</sequence>
<dbReference type="EMBL" id="CP001631">
    <property type="protein sequence ID" value="ACU53048.1"/>
    <property type="molecule type" value="Genomic_DNA"/>
</dbReference>
<dbReference type="InterPro" id="IPR036265">
    <property type="entry name" value="HIT-like_sf"/>
</dbReference>
<dbReference type="Gene3D" id="3.30.428.10">
    <property type="entry name" value="HIT-like"/>
    <property type="match status" value="1"/>
</dbReference>
<dbReference type="GO" id="GO:0003824">
    <property type="term" value="F:catalytic activity"/>
    <property type="evidence" value="ECO:0007669"/>
    <property type="project" value="InterPro"/>
</dbReference>
<protein>
    <submittedName>
        <fullName evidence="3">Histidine triad (HIT) protein</fullName>
    </submittedName>
</protein>
<dbReference type="PROSITE" id="PS51084">
    <property type="entry name" value="HIT_2"/>
    <property type="match status" value="1"/>
</dbReference>
<keyword evidence="4" id="KW-1185">Reference proteome</keyword>
<dbReference type="Proteomes" id="UP000000771">
    <property type="component" value="Chromosome"/>
</dbReference>
<reference evidence="3 4" key="1">
    <citation type="journal article" date="2009" name="Stand. Genomic Sci.">
        <title>Complete genome sequence of Acidimicrobium ferrooxidans type strain (ICP).</title>
        <authorList>
            <person name="Clum A."/>
            <person name="Nolan M."/>
            <person name="Lang E."/>
            <person name="Glavina Del Rio T."/>
            <person name="Tice H."/>
            <person name="Copeland A."/>
            <person name="Cheng J.F."/>
            <person name="Lucas S."/>
            <person name="Chen F."/>
            <person name="Bruce D."/>
            <person name="Goodwin L."/>
            <person name="Pitluck S."/>
            <person name="Ivanova N."/>
            <person name="Mavrommatis K."/>
            <person name="Mikhailova N."/>
            <person name="Pati A."/>
            <person name="Chen A."/>
            <person name="Palaniappan K."/>
            <person name="Goker M."/>
            <person name="Spring S."/>
            <person name="Land M."/>
            <person name="Hauser L."/>
            <person name="Chang Y.J."/>
            <person name="Jeffries C.C."/>
            <person name="Chain P."/>
            <person name="Bristow J."/>
            <person name="Eisen J.A."/>
            <person name="Markowitz V."/>
            <person name="Hugenholtz P."/>
            <person name="Kyrpides N.C."/>
            <person name="Klenk H.P."/>
            <person name="Lapidus A."/>
        </authorList>
    </citation>
    <scope>NUCLEOTIDE SEQUENCE [LARGE SCALE GENOMIC DNA]</scope>
    <source>
        <strain evidence="4">DSM 10331 / JCM 15462 / NBRC 103882 / ICP</strain>
    </source>
</reference>
<evidence type="ECO:0000256" key="1">
    <source>
        <dbReference type="PROSITE-ProRule" id="PRU00464"/>
    </source>
</evidence>
<organism evidence="3 4">
    <name type="scientific">Acidimicrobium ferrooxidans (strain DSM 10331 / JCM 15462 / NBRC 103882 / ICP)</name>
    <dbReference type="NCBI Taxonomy" id="525909"/>
    <lineage>
        <taxon>Bacteria</taxon>
        <taxon>Bacillati</taxon>
        <taxon>Actinomycetota</taxon>
        <taxon>Acidimicrobiia</taxon>
        <taxon>Acidimicrobiales</taxon>
        <taxon>Acidimicrobiaceae</taxon>
        <taxon>Acidimicrobium</taxon>
    </lineage>
</organism>
<evidence type="ECO:0000313" key="4">
    <source>
        <dbReference type="Proteomes" id="UP000000771"/>
    </source>
</evidence>
<dbReference type="HOGENOM" id="CLU_056776_5_1_11"/>
<dbReference type="STRING" id="525909.Afer_0077"/>
<feature type="short sequence motif" description="Histidine triad motif" evidence="1">
    <location>
        <begin position="95"/>
        <end position="99"/>
    </location>
</feature>
<dbReference type="InterPro" id="IPR052908">
    <property type="entry name" value="AP-4-A_phosphorylase"/>
</dbReference>
<dbReference type="AlphaFoldDB" id="C7M1J9"/>
<dbReference type="PANTHER" id="PTHR42997:SF1">
    <property type="entry name" value="AP-4-A PHOSPHORYLASE"/>
    <property type="match status" value="1"/>
</dbReference>
<dbReference type="SUPFAM" id="SSF54197">
    <property type="entry name" value="HIT-like"/>
    <property type="match status" value="1"/>
</dbReference>
<proteinExistence type="predicted"/>
<feature type="domain" description="HIT" evidence="2">
    <location>
        <begin position="1"/>
        <end position="110"/>
    </location>
</feature>
<dbReference type="PANTHER" id="PTHR42997">
    <property type="entry name" value="HIT FAMILY HYDROLASE"/>
    <property type="match status" value="1"/>
</dbReference>
<dbReference type="PROSITE" id="PS00892">
    <property type="entry name" value="HIT_1"/>
    <property type="match status" value="1"/>
</dbReference>
<dbReference type="eggNOG" id="COG0537">
    <property type="taxonomic scope" value="Bacteria"/>
</dbReference>
<dbReference type="Pfam" id="PF01230">
    <property type="entry name" value="HIT"/>
    <property type="match status" value="1"/>
</dbReference>
<accession>C7M1J9</accession>
<dbReference type="InterPro" id="IPR019808">
    <property type="entry name" value="Histidine_triad_CS"/>
</dbReference>
<dbReference type="InterPro" id="IPR011146">
    <property type="entry name" value="HIT-like"/>
</dbReference>
<gene>
    <name evidence="3" type="ordered locus">Afer_0077</name>
</gene>
<evidence type="ECO:0000259" key="2">
    <source>
        <dbReference type="PROSITE" id="PS51084"/>
    </source>
</evidence>
<name>C7M1J9_ACIFD</name>
<dbReference type="KEGG" id="afo:Afer_0077"/>
<evidence type="ECO:0000313" key="3">
    <source>
        <dbReference type="EMBL" id="ACU53048.1"/>
    </source>
</evidence>